<evidence type="ECO:0000313" key="3">
    <source>
        <dbReference type="Proteomes" id="UP001152747"/>
    </source>
</evidence>
<dbReference type="EMBL" id="CANHGI010000006">
    <property type="protein sequence ID" value="CAI5456499.1"/>
    <property type="molecule type" value="Genomic_DNA"/>
</dbReference>
<reference evidence="2" key="1">
    <citation type="submission" date="2022-11" db="EMBL/GenBank/DDBJ databases">
        <authorList>
            <person name="Kikuchi T."/>
        </authorList>
    </citation>
    <scope>NUCLEOTIDE SEQUENCE</scope>
    <source>
        <strain evidence="2">PS1010</strain>
    </source>
</reference>
<feature type="compositionally biased region" description="Polar residues" evidence="1">
    <location>
        <begin position="1"/>
        <end position="10"/>
    </location>
</feature>
<feature type="region of interest" description="Disordered" evidence="1">
    <location>
        <begin position="1"/>
        <end position="55"/>
    </location>
</feature>
<feature type="compositionally biased region" description="Basic and acidic residues" evidence="1">
    <location>
        <begin position="17"/>
        <end position="37"/>
    </location>
</feature>
<name>A0A9P1J1L6_9PELO</name>
<feature type="region of interest" description="Disordered" evidence="1">
    <location>
        <begin position="171"/>
        <end position="241"/>
    </location>
</feature>
<dbReference type="AlphaFoldDB" id="A0A9P1J1L6"/>
<organism evidence="2 3">
    <name type="scientific">Caenorhabditis angaria</name>
    <dbReference type="NCBI Taxonomy" id="860376"/>
    <lineage>
        <taxon>Eukaryota</taxon>
        <taxon>Metazoa</taxon>
        <taxon>Ecdysozoa</taxon>
        <taxon>Nematoda</taxon>
        <taxon>Chromadorea</taxon>
        <taxon>Rhabditida</taxon>
        <taxon>Rhabditina</taxon>
        <taxon>Rhabditomorpha</taxon>
        <taxon>Rhabditoidea</taxon>
        <taxon>Rhabditidae</taxon>
        <taxon>Peloderinae</taxon>
        <taxon>Caenorhabditis</taxon>
    </lineage>
</organism>
<evidence type="ECO:0000313" key="2">
    <source>
        <dbReference type="EMBL" id="CAI5456499.1"/>
    </source>
</evidence>
<feature type="compositionally biased region" description="Basic and acidic residues" evidence="1">
    <location>
        <begin position="171"/>
        <end position="181"/>
    </location>
</feature>
<accession>A0A9P1J1L6</accession>
<sequence length="241" mass="27454">MPESNQNANGNGEERDENVPPRRSGEDGRQAENGERRRANRAPRRSRVMPDADQIQRQNQAVINGMMREAHTDVAVINGVLTKTCRKRVETESEKDFREKKRVKIMKENAQRQRVFYDRACKSGGRQYDDAKDRRTLYHCPVDAENTTKETLELVDGYGIRRKLDVKKMKEKKEAKEEFKKKQQVKQGVRTDDNPADSNGSGAENGGNIADVEGGGGGRRSESFYEDQTQRDEEEEPGNAH</sequence>
<feature type="compositionally biased region" description="Basic and acidic residues" evidence="1">
    <location>
        <begin position="219"/>
        <end position="231"/>
    </location>
</feature>
<proteinExistence type="predicted"/>
<dbReference type="Proteomes" id="UP001152747">
    <property type="component" value="Unassembled WGS sequence"/>
</dbReference>
<feature type="compositionally biased region" description="Basic residues" evidence="1">
    <location>
        <begin position="38"/>
        <end position="47"/>
    </location>
</feature>
<protein>
    <submittedName>
        <fullName evidence="2">Uncharacterized protein</fullName>
    </submittedName>
</protein>
<feature type="compositionally biased region" description="Acidic residues" evidence="1">
    <location>
        <begin position="232"/>
        <end position="241"/>
    </location>
</feature>
<keyword evidence="3" id="KW-1185">Reference proteome</keyword>
<evidence type="ECO:0000256" key="1">
    <source>
        <dbReference type="SAM" id="MobiDB-lite"/>
    </source>
</evidence>
<gene>
    <name evidence="2" type="ORF">CAMP_LOCUS19136</name>
</gene>
<comment type="caution">
    <text evidence="2">The sequence shown here is derived from an EMBL/GenBank/DDBJ whole genome shotgun (WGS) entry which is preliminary data.</text>
</comment>